<dbReference type="NCBIfam" id="TIGR02937">
    <property type="entry name" value="sigma70-ECF"/>
    <property type="match status" value="1"/>
</dbReference>
<dbReference type="Proteomes" id="UP001431776">
    <property type="component" value="Unassembled WGS sequence"/>
</dbReference>
<dbReference type="PANTHER" id="PTHR43133:SF8">
    <property type="entry name" value="RNA POLYMERASE SIGMA FACTOR HI_1459-RELATED"/>
    <property type="match status" value="1"/>
</dbReference>
<evidence type="ECO:0000313" key="8">
    <source>
        <dbReference type="EMBL" id="MDI6450865.1"/>
    </source>
</evidence>
<dbReference type="PANTHER" id="PTHR43133">
    <property type="entry name" value="RNA POLYMERASE ECF-TYPE SIGMA FACTO"/>
    <property type="match status" value="1"/>
</dbReference>
<reference evidence="8" key="1">
    <citation type="submission" date="2023-05" db="EMBL/GenBank/DDBJ databases">
        <title>Anaerotaeda fermentans gen. nov., sp. nov., a novel anaerobic planctomycete of the new family within the order Sedimentisphaerales isolated from Taman Peninsula, Russia.</title>
        <authorList>
            <person name="Khomyakova M.A."/>
            <person name="Merkel A.Y."/>
            <person name="Slobodkin A.I."/>
        </authorList>
    </citation>
    <scope>NUCLEOTIDE SEQUENCE</scope>
    <source>
        <strain evidence="8">M17dextr</strain>
    </source>
</reference>
<gene>
    <name evidence="8" type="ORF">QJ522_17530</name>
</gene>
<dbReference type="InterPro" id="IPR013249">
    <property type="entry name" value="RNA_pol_sigma70_r4_t2"/>
</dbReference>
<comment type="similarity">
    <text evidence="1">Belongs to the sigma-70 factor family. ECF subfamily.</text>
</comment>
<keyword evidence="4" id="KW-0238">DNA-binding</keyword>
<dbReference type="EMBL" id="JASCXX010000025">
    <property type="protein sequence ID" value="MDI6450865.1"/>
    <property type="molecule type" value="Genomic_DNA"/>
</dbReference>
<evidence type="ECO:0000256" key="4">
    <source>
        <dbReference type="ARBA" id="ARBA00023125"/>
    </source>
</evidence>
<dbReference type="GO" id="GO:0006352">
    <property type="term" value="P:DNA-templated transcription initiation"/>
    <property type="evidence" value="ECO:0007669"/>
    <property type="project" value="InterPro"/>
</dbReference>
<accession>A0AAW6U1V5</accession>
<keyword evidence="2" id="KW-0805">Transcription regulation</keyword>
<dbReference type="GO" id="GO:0016987">
    <property type="term" value="F:sigma factor activity"/>
    <property type="evidence" value="ECO:0007669"/>
    <property type="project" value="UniProtKB-KW"/>
</dbReference>
<dbReference type="Pfam" id="PF08281">
    <property type="entry name" value="Sigma70_r4_2"/>
    <property type="match status" value="1"/>
</dbReference>
<evidence type="ECO:0000256" key="5">
    <source>
        <dbReference type="ARBA" id="ARBA00023163"/>
    </source>
</evidence>
<sequence length="200" mass="22658">MSAASINIDDSVLVQRSQAGDLEAMERLILKYQGRIYNVILKISGNADDTAELTQETFVKVIESIEKFKGRSSFYTWVFRIAVNLTLNYCQRNARMATRSLDAEDNESDSQARQGLKEFLSDDSAADPAVLAQRRELCELAKQALLRLEEPQRAVMVLRDIEGMNYAEIADVLNIELGTVRSRLSRARSHLREILEAMQK</sequence>
<dbReference type="SUPFAM" id="SSF88659">
    <property type="entry name" value="Sigma3 and sigma4 domains of RNA polymerase sigma factors"/>
    <property type="match status" value="1"/>
</dbReference>
<dbReference type="CDD" id="cd06171">
    <property type="entry name" value="Sigma70_r4"/>
    <property type="match status" value="1"/>
</dbReference>
<organism evidence="8 9">
    <name type="scientific">Anaerobaca lacustris</name>
    <dbReference type="NCBI Taxonomy" id="3044600"/>
    <lineage>
        <taxon>Bacteria</taxon>
        <taxon>Pseudomonadati</taxon>
        <taxon>Planctomycetota</taxon>
        <taxon>Phycisphaerae</taxon>
        <taxon>Sedimentisphaerales</taxon>
        <taxon>Anaerobacaceae</taxon>
        <taxon>Anaerobaca</taxon>
    </lineage>
</organism>
<dbReference type="InterPro" id="IPR007627">
    <property type="entry name" value="RNA_pol_sigma70_r2"/>
</dbReference>
<dbReference type="GO" id="GO:0003677">
    <property type="term" value="F:DNA binding"/>
    <property type="evidence" value="ECO:0007669"/>
    <property type="project" value="UniProtKB-KW"/>
</dbReference>
<proteinExistence type="inferred from homology"/>
<name>A0AAW6U1V5_9BACT</name>
<dbReference type="AlphaFoldDB" id="A0AAW6U1V5"/>
<dbReference type="InterPro" id="IPR013325">
    <property type="entry name" value="RNA_pol_sigma_r2"/>
</dbReference>
<protein>
    <submittedName>
        <fullName evidence="8">Sigma-70 family RNA polymerase sigma factor</fullName>
    </submittedName>
</protein>
<dbReference type="InterPro" id="IPR013324">
    <property type="entry name" value="RNA_pol_sigma_r3/r4-like"/>
</dbReference>
<dbReference type="SUPFAM" id="SSF88946">
    <property type="entry name" value="Sigma2 domain of RNA polymerase sigma factors"/>
    <property type="match status" value="1"/>
</dbReference>
<dbReference type="Gene3D" id="1.10.10.10">
    <property type="entry name" value="Winged helix-like DNA-binding domain superfamily/Winged helix DNA-binding domain"/>
    <property type="match status" value="1"/>
</dbReference>
<dbReference type="Gene3D" id="1.10.1740.10">
    <property type="match status" value="1"/>
</dbReference>
<dbReference type="InterPro" id="IPR036388">
    <property type="entry name" value="WH-like_DNA-bd_sf"/>
</dbReference>
<evidence type="ECO:0000256" key="2">
    <source>
        <dbReference type="ARBA" id="ARBA00023015"/>
    </source>
</evidence>
<keyword evidence="5" id="KW-0804">Transcription</keyword>
<evidence type="ECO:0000256" key="1">
    <source>
        <dbReference type="ARBA" id="ARBA00010641"/>
    </source>
</evidence>
<dbReference type="InterPro" id="IPR039425">
    <property type="entry name" value="RNA_pol_sigma-70-like"/>
</dbReference>
<feature type="domain" description="RNA polymerase sigma-70 region 2" evidence="6">
    <location>
        <begin position="28"/>
        <end position="95"/>
    </location>
</feature>
<dbReference type="InterPro" id="IPR014284">
    <property type="entry name" value="RNA_pol_sigma-70_dom"/>
</dbReference>
<evidence type="ECO:0000259" key="6">
    <source>
        <dbReference type="Pfam" id="PF04542"/>
    </source>
</evidence>
<keyword evidence="3" id="KW-0731">Sigma factor</keyword>
<dbReference type="Pfam" id="PF04542">
    <property type="entry name" value="Sigma70_r2"/>
    <property type="match status" value="1"/>
</dbReference>
<evidence type="ECO:0000313" key="9">
    <source>
        <dbReference type="Proteomes" id="UP001431776"/>
    </source>
</evidence>
<evidence type="ECO:0000256" key="3">
    <source>
        <dbReference type="ARBA" id="ARBA00023082"/>
    </source>
</evidence>
<comment type="caution">
    <text evidence="8">The sequence shown here is derived from an EMBL/GenBank/DDBJ whole genome shotgun (WGS) entry which is preliminary data.</text>
</comment>
<feature type="domain" description="RNA polymerase sigma factor 70 region 4 type 2" evidence="7">
    <location>
        <begin position="142"/>
        <end position="191"/>
    </location>
</feature>
<keyword evidence="9" id="KW-1185">Reference proteome</keyword>
<evidence type="ECO:0000259" key="7">
    <source>
        <dbReference type="Pfam" id="PF08281"/>
    </source>
</evidence>
<dbReference type="RefSeq" id="WP_349246274.1">
    <property type="nucleotide sequence ID" value="NZ_JASCXX010000025.1"/>
</dbReference>